<dbReference type="Pfam" id="PF07992">
    <property type="entry name" value="Pyr_redox_2"/>
    <property type="match status" value="1"/>
</dbReference>
<dbReference type="InterPro" id="IPR023753">
    <property type="entry name" value="FAD/NAD-binding_dom"/>
</dbReference>
<sequence>MTEIVVLGAGYAGIRAALTLHKRLKNEDVCIRIIDKHNRHTLLTELHEVAGNRVDEESVKIYLKDIFKYTQVKVIQDTITSIDFENQKLISERGHYTYNYLIIGCGSEPAYFNIDGMQEHAYTLWSLEDAKRIHKHVIDMFQAAADEKDPKKRSAYLTFIIGGGGFTGIEMMGELMQWIRILCKEYAISRKEVRLMVIEAMPQILAILDHRLITKAVSYLTKHGVEILTDSPIKSVASDYLQIKDGTIIDTRTLIWTGGIKGNDFITRLGLPVTNRGRIEVNQFTQSMQYKNIFFIGDNAHFVDEDGRVLPALVESAMQTGDAAALNIVRLIKEQPLESCKPKLHGVMVSIGRSYAVADVMGFKSSGIIAVFIKHMVNIHYQFEVAGFEQVIRYLSHQFLHKREDDHFLKEHFIQRSFTFFLVIMRMYLGYMWLIQGMNKLREGWLSKAVIYAERIGPTLPDAIANPSPPADTANEAVKQGLNLIGKYTPLWYAWILENIIASNALLFQTLIVITEIGLGIAFLTGTFTFIAALISIGMNINFIFSTGLYDYWYLVTSIACLGGAGRSFGVDHYLIPWFMRQWRYFIRNRDIKINLK</sequence>
<evidence type="ECO:0000313" key="10">
    <source>
        <dbReference type="EMBL" id="AOT71549.1"/>
    </source>
</evidence>
<comment type="similarity">
    <text evidence="1">Belongs to the NADH dehydrogenase family.</text>
</comment>
<dbReference type="KEGG" id="gfe:Gferi_19630"/>
<dbReference type="GO" id="GO:0050136">
    <property type="term" value="F:NADH dehydrogenase (quinone) (non-electrogenic) activity"/>
    <property type="evidence" value="ECO:0007669"/>
    <property type="project" value="UniProtKB-EC"/>
</dbReference>
<evidence type="ECO:0000259" key="9">
    <source>
        <dbReference type="Pfam" id="PF07992"/>
    </source>
</evidence>
<evidence type="ECO:0000256" key="3">
    <source>
        <dbReference type="ARBA" id="ARBA00022630"/>
    </source>
</evidence>
<dbReference type="SUPFAM" id="SSF51905">
    <property type="entry name" value="FAD/NAD(P)-binding domain"/>
    <property type="match status" value="2"/>
</dbReference>
<dbReference type="PANTHER" id="PTHR43706:SF47">
    <property type="entry name" value="EXTERNAL NADH-UBIQUINONE OXIDOREDUCTASE 1, MITOCHONDRIAL-RELATED"/>
    <property type="match status" value="1"/>
</dbReference>
<dbReference type="PANTHER" id="PTHR43706">
    <property type="entry name" value="NADH DEHYDROGENASE"/>
    <property type="match status" value="1"/>
</dbReference>
<dbReference type="Gene3D" id="3.50.50.100">
    <property type="match status" value="1"/>
</dbReference>
<gene>
    <name evidence="10" type="ORF">Gferi_19630</name>
</gene>
<dbReference type="PRINTS" id="PR00368">
    <property type="entry name" value="FADPNR"/>
</dbReference>
<dbReference type="RefSeq" id="WP_069979510.1">
    <property type="nucleotide sequence ID" value="NZ_CP017269.1"/>
</dbReference>
<evidence type="ECO:0000256" key="8">
    <source>
        <dbReference type="SAM" id="Phobius"/>
    </source>
</evidence>
<evidence type="ECO:0000256" key="7">
    <source>
        <dbReference type="ARBA" id="ARBA00047599"/>
    </source>
</evidence>
<evidence type="ECO:0000256" key="5">
    <source>
        <dbReference type="ARBA" id="ARBA00023002"/>
    </source>
</evidence>
<proteinExistence type="inferred from homology"/>
<keyword evidence="8" id="KW-0472">Membrane</keyword>
<keyword evidence="4" id="KW-0274">FAD</keyword>
<feature type="domain" description="FAD/NAD(P)-binding" evidence="9">
    <location>
        <begin position="3"/>
        <end position="321"/>
    </location>
</feature>
<evidence type="ECO:0000256" key="2">
    <source>
        <dbReference type="ARBA" id="ARBA00012637"/>
    </source>
</evidence>
<protein>
    <recommendedName>
        <fullName evidence="2">NADH:ubiquinone reductase (non-electrogenic)</fullName>
        <ecNumber evidence="2">1.6.5.9</ecNumber>
    </recommendedName>
</protein>
<dbReference type="AlphaFoldDB" id="A0A1D8GKW2"/>
<evidence type="ECO:0000256" key="4">
    <source>
        <dbReference type="ARBA" id="ARBA00022827"/>
    </source>
</evidence>
<keyword evidence="8" id="KW-0812">Transmembrane</keyword>
<feature type="transmembrane region" description="Helical" evidence="8">
    <location>
        <begin position="492"/>
        <end position="514"/>
    </location>
</feature>
<keyword evidence="6" id="KW-0520">NAD</keyword>
<dbReference type="InterPro" id="IPR036188">
    <property type="entry name" value="FAD/NAD-bd_sf"/>
</dbReference>
<dbReference type="InterPro" id="IPR045024">
    <property type="entry name" value="NDH-2"/>
</dbReference>
<dbReference type="Proteomes" id="UP000095743">
    <property type="component" value="Chromosome"/>
</dbReference>
<keyword evidence="11" id="KW-1185">Reference proteome</keyword>
<reference evidence="10 11" key="1">
    <citation type="submission" date="2016-09" db="EMBL/GenBank/DDBJ databases">
        <title>Genomic analysis reveals versatility of anaerobic energy metabolism of Geosporobacter ferrireducens IRF9 of phylum Firmicutes.</title>
        <authorList>
            <person name="Kim S.-J."/>
        </authorList>
    </citation>
    <scope>NUCLEOTIDE SEQUENCE [LARGE SCALE GENOMIC DNA]</scope>
    <source>
        <strain evidence="10 11">IRF9</strain>
    </source>
</reference>
<dbReference type="OrthoDB" id="9781621at2"/>
<keyword evidence="5" id="KW-0560">Oxidoreductase</keyword>
<evidence type="ECO:0000313" key="11">
    <source>
        <dbReference type="Proteomes" id="UP000095743"/>
    </source>
</evidence>
<evidence type="ECO:0000256" key="6">
    <source>
        <dbReference type="ARBA" id="ARBA00023027"/>
    </source>
</evidence>
<keyword evidence="3" id="KW-0285">Flavoprotein</keyword>
<accession>A0A1D8GKW2</accession>
<dbReference type="EC" id="1.6.5.9" evidence="2"/>
<feature type="transmembrane region" description="Helical" evidence="8">
    <location>
        <begin position="418"/>
        <end position="435"/>
    </location>
</feature>
<evidence type="ECO:0000256" key="1">
    <source>
        <dbReference type="ARBA" id="ARBA00005272"/>
    </source>
</evidence>
<dbReference type="STRING" id="1424294.Gferi_19630"/>
<organism evidence="10 11">
    <name type="scientific">Geosporobacter ferrireducens</name>
    <dbReference type="NCBI Taxonomy" id="1424294"/>
    <lineage>
        <taxon>Bacteria</taxon>
        <taxon>Bacillati</taxon>
        <taxon>Bacillota</taxon>
        <taxon>Clostridia</taxon>
        <taxon>Peptostreptococcales</taxon>
        <taxon>Thermotaleaceae</taxon>
        <taxon>Geosporobacter</taxon>
    </lineage>
</organism>
<comment type="catalytic activity">
    <reaction evidence="7">
        <text>a quinone + NADH + H(+) = a quinol + NAD(+)</text>
        <dbReference type="Rhea" id="RHEA:46160"/>
        <dbReference type="ChEBI" id="CHEBI:15378"/>
        <dbReference type="ChEBI" id="CHEBI:24646"/>
        <dbReference type="ChEBI" id="CHEBI:57540"/>
        <dbReference type="ChEBI" id="CHEBI:57945"/>
        <dbReference type="ChEBI" id="CHEBI:132124"/>
        <dbReference type="EC" id="1.6.5.9"/>
    </reaction>
</comment>
<name>A0A1D8GKW2_9FIRM</name>
<feature type="transmembrane region" description="Helical" evidence="8">
    <location>
        <begin position="552"/>
        <end position="576"/>
    </location>
</feature>
<feature type="transmembrane region" description="Helical" evidence="8">
    <location>
        <begin position="521"/>
        <end position="546"/>
    </location>
</feature>
<dbReference type="EMBL" id="CP017269">
    <property type="protein sequence ID" value="AOT71549.1"/>
    <property type="molecule type" value="Genomic_DNA"/>
</dbReference>
<keyword evidence="8" id="KW-1133">Transmembrane helix</keyword>